<keyword evidence="12 13" id="KW-0472">Membrane</keyword>
<dbReference type="GO" id="GO:0030295">
    <property type="term" value="F:protein kinase activator activity"/>
    <property type="evidence" value="ECO:0007669"/>
    <property type="project" value="TreeGrafter"/>
</dbReference>
<feature type="domain" description="Histidine kinase" evidence="14">
    <location>
        <begin position="396"/>
        <end position="610"/>
    </location>
</feature>
<feature type="domain" description="HAMP" evidence="16">
    <location>
        <begin position="202"/>
        <end position="254"/>
    </location>
</feature>
<evidence type="ECO:0000259" key="16">
    <source>
        <dbReference type="PROSITE" id="PS50885"/>
    </source>
</evidence>
<evidence type="ECO:0000256" key="3">
    <source>
        <dbReference type="ARBA" id="ARBA00012438"/>
    </source>
</evidence>
<evidence type="ECO:0000259" key="14">
    <source>
        <dbReference type="PROSITE" id="PS50109"/>
    </source>
</evidence>
<dbReference type="SMART" id="SM00388">
    <property type="entry name" value="HisKA"/>
    <property type="match status" value="1"/>
</dbReference>
<dbReference type="CDD" id="cd00130">
    <property type="entry name" value="PAS"/>
    <property type="match status" value="1"/>
</dbReference>
<evidence type="ECO:0000256" key="12">
    <source>
        <dbReference type="ARBA" id="ARBA00023136"/>
    </source>
</evidence>
<dbReference type="PROSITE" id="PS50885">
    <property type="entry name" value="HAMP"/>
    <property type="match status" value="1"/>
</dbReference>
<protein>
    <recommendedName>
        <fullName evidence="3">histidine kinase</fullName>
        <ecNumber evidence="3">2.7.13.3</ecNumber>
    </recommendedName>
</protein>
<keyword evidence="4" id="KW-0597">Phosphoprotein</keyword>
<dbReference type="Gene3D" id="6.10.340.10">
    <property type="match status" value="1"/>
</dbReference>
<dbReference type="PANTHER" id="PTHR42878">
    <property type="entry name" value="TWO-COMPONENT HISTIDINE KINASE"/>
    <property type="match status" value="1"/>
</dbReference>
<evidence type="ECO:0000313" key="17">
    <source>
        <dbReference type="EMBL" id="BBO20295.1"/>
    </source>
</evidence>
<dbReference type="CDD" id="cd00075">
    <property type="entry name" value="HATPase"/>
    <property type="match status" value="1"/>
</dbReference>
<dbReference type="InterPro" id="IPR004358">
    <property type="entry name" value="Sig_transdc_His_kin-like_C"/>
</dbReference>
<evidence type="ECO:0000256" key="7">
    <source>
        <dbReference type="ARBA" id="ARBA00022741"/>
    </source>
</evidence>
<evidence type="ECO:0000256" key="10">
    <source>
        <dbReference type="ARBA" id="ARBA00022989"/>
    </source>
</evidence>
<reference evidence="17" key="1">
    <citation type="journal article" name="DNA Res.">
        <title>The physiological potential of anammox bacteria as revealed by their core genome structure.</title>
        <authorList>
            <person name="Okubo T."/>
            <person name="Toyoda A."/>
            <person name="Fukuhara K."/>
            <person name="Uchiyama I."/>
            <person name="Harigaya Y."/>
            <person name="Kuroiwa M."/>
            <person name="Suzuki T."/>
            <person name="Murakami Y."/>
            <person name="Suwa Y."/>
            <person name="Takami H."/>
        </authorList>
    </citation>
    <scope>NUCLEOTIDE SEQUENCE</scope>
    <source>
        <strain evidence="17">317325-3</strain>
    </source>
</reference>
<dbReference type="SMART" id="SM00091">
    <property type="entry name" value="PAS"/>
    <property type="match status" value="1"/>
</dbReference>
<dbReference type="Gene3D" id="3.30.450.290">
    <property type="match status" value="1"/>
</dbReference>
<dbReference type="NCBIfam" id="TIGR00229">
    <property type="entry name" value="sensory_box"/>
    <property type="match status" value="1"/>
</dbReference>
<dbReference type="Gene3D" id="1.10.287.130">
    <property type="match status" value="1"/>
</dbReference>
<gene>
    <name evidence="17" type="ORF">DSYM_09940</name>
</gene>
<dbReference type="Gene3D" id="3.30.450.20">
    <property type="entry name" value="PAS domain"/>
    <property type="match status" value="1"/>
</dbReference>
<dbReference type="InterPro" id="IPR013656">
    <property type="entry name" value="PAS_4"/>
</dbReference>
<sequence length="617" mass="66234">MKPGRSLERDVLLNLGLVAVLASALMLALILVAFRAQLLEERSRASMGVNLLLQASLENAMLKRDVPGLADIVQRLGGHQGIRRVMILNPAGEVRFASEAPAIGRRYPQLTIAGPGPKADAAFVHDEAGEEVLRSIIQVRNKTPCEGCHGAAAAHPVNGVLVVDYEAREIRHKAWVGAVAFSLAGIAVLALILGLLWRLLRRRVLLPVARLSEASADIETGRLDRPVAVSGEDELAGLAARFNRMAARIAAQMAKIRTHETYLQQVLDGLPDGVRVIDAADKRIVLANRAYCEQLGVEHAATIGKACYASSHRRESPCVDTLVSCPLVECREEGTRLKATHRHLRADGTTLAVEVHAARIGIGGKAYIVESIRDLTQVARVSHEQRLSELGLLAAGVAHEIHNPLASIRLVVQGLAREIKSGGSEPARVSDYLELVDGEIDNCIAVTRRLLLLSRQPEGRRQIVDVVAAIDDTARLLDFDAQARGIRQMFLPPVAPIHVLADEGELRMVLLNLLQNAHHAMPQGGIVRVSAMAQGGEVAIDVADDGCGIAEEHLEHIFDPFFSRRADGVAGTGLGLTIVKNIVERFGGRIEAASAPGKGACFTVRLPLASSATVEAS</sequence>
<dbReference type="CDD" id="cd00082">
    <property type="entry name" value="HisKA"/>
    <property type="match status" value="1"/>
</dbReference>
<dbReference type="PANTHER" id="PTHR42878:SF7">
    <property type="entry name" value="SENSOR HISTIDINE KINASE GLRK"/>
    <property type="match status" value="1"/>
</dbReference>
<evidence type="ECO:0000256" key="9">
    <source>
        <dbReference type="ARBA" id="ARBA00022840"/>
    </source>
</evidence>
<feature type="transmembrane region" description="Helical" evidence="13">
    <location>
        <begin position="174"/>
        <end position="197"/>
    </location>
</feature>
<dbReference type="SMART" id="SM00304">
    <property type="entry name" value="HAMP"/>
    <property type="match status" value="1"/>
</dbReference>
<evidence type="ECO:0000256" key="1">
    <source>
        <dbReference type="ARBA" id="ARBA00000085"/>
    </source>
</evidence>
<feature type="transmembrane region" description="Helical" evidence="13">
    <location>
        <begin position="12"/>
        <end position="34"/>
    </location>
</feature>
<dbReference type="AlphaFoldDB" id="A0A809R7H4"/>
<feature type="domain" description="PAS" evidence="15">
    <location>
        <begin position="259"/>
        <end position="305"/>
    </location>
</feature>
<evidence type="ECO:0000256" key="13">
    <source>
        <dbReference type="SAM" id="Phobius"/>
    </source>
</evidence>
<dbReference type="SUPFAM" id="SSF47384">
    <property type="entry name" value="Homodimeric domain of signal transducing histidine kinase"/>
    <property type="match status" value="1"/>
</dbReference>
<dbReference type="InterPro" id="IPR003661">
    <property type="entry name" value="HisK_dim/P_dom"/>
</dbReference>
<dbReference type="InterPro" id="IPR035965">
    <property type="entry name" value="PAS-like_dom_sf"/>
</dbReference>
<dbReference type="PROSITE" id="PS50112">
    <property type="entry name" value="PAS"/>
    <property type="match status" value="1"/>
</dbReference>
<name>A0A809R7H4_9PROT</name>
<evidence type="ECO:0000313" key="18">
    <source>
        <dbReference type="Proteomes" id="UP000662914"/>
    </source>
</evidence>
<dbReference type="GO" id="GO:0016020">
    <property type="term" value="C:membrane"/>
    <property type="evidence" value="ECO:0007669"/>
    <property type="project" value="UniProtKB-SubCell"/>
</dbReference>
<keyword evidence="6 13" id="KW-0812">Transmembrane</keyword>
<dbReference type="Pfam" id="PF00512">
    <property type="entry name" value="HisKA"/>
    <property type="match status" value="1"/>
</dbReference>
<keyword evidence="9" id="KW-0067">ATP-binding</keyword>
<dbReference type="Pfam" id="PF08448">
    <property type="entry name" value="PAS_4"/>
    <property type="match status" value="1"/>
</dbReference>
<dbReference type="Proteomes" id="UP000662914">
    <property type="component" value="Chromosome"/>
</dbReference>
<evidence type="ECO:0000259" key="15">
    <source>
        <dbReference type="PROSITE" id="PS50112"/>
    </source>
</evidence>
<dbReference type="PROSITE" id="PS50109">
    <property type="entry name" value="HIS_KIN"/>
    <property type="match status" value="1"/>
</dbReference>
<comment type="catalytic activity">
    <reaction evidence="1">
        <text>ATP + protein L-histidine = ADP + protein N-phospho-L-histidine.</text>
        <dbReference type="EC" id="2.7.13.3"/>
    </reaction>
</comment>
<dbReference type="Gene3D" id="3.30.565.10">
    <property type="entry name" value="Histidine kinase-like ATPase, C-terminal domain"/>
    <property type="match status" value="1"/>
</dbReference>
<evidence type="ECO:0000256" key="4">
    <source>
        <dbReference type="ARBA" id="ARBA00022553"/>
    </source>
</evidence>
<keyword evidence="11" id="KW-0902">Two-component regulatory system</keyword>
<dbReference type="KEGG" id="ddz:DSYM_09940"/>
<dbReference type="InterPro" id="IPR003594">
    <property type="entry name" value="HATPase_dom"/>
</dbReference>
<accession>A0A809R7H4</accession>
<dbReference type="InterPro" id="IPR000014">
    <property type="entry name" value="PAS"/>
</dbReference>
<dbReference type="GO" id="GO:0005524">
    <property type="term" value="F:ATP binding"/>
    <property type="evidence" value="ECO:0007669"/>
    <property type="project" value="UniProtKB-KW"/>
</dbReference>
<dbReference type="GO" id="GO:0000156">
    <property type="term" value="F:phosphorelay response regulator activity"/>
    <property type="evidence" value="ECO:0007669"/>
    <property type="project" value="TreeGrafter"/>
</dbReference>
<evidence type="ECO:0000256" key="11">
    <source>
        <dbReference type="ARBA" id="ARBA00023012"/>
    </source>
</evidence>
<dbReference type="GO" id="GO:0000155">
    <property type="term" value="F:phosphorelay sensor kinase activity"/>
    <property type="evidence" value="ECO:0007669"/>
    <property type="project" value="InterPro"/>
</dbReference>
<comment type="subcellular location">
    <subcellularLocation>
        <location evidence="2">Membrane</location>
        <topology evidence="2">Multi-pass membrane protein</topology>
    </subcellularLocation>
</comment>
<dbReference type="Pfam" id="PF02518">
    <property type="entry name" value="HATPase_c"/>
    <property type="match status" value="1"/>
</dbReference>
<proteinExistence type="predicted"/>
<dbReference type="SUPFAM" id="SSF158472">
    <property type="entry name" value="HAMP domain-like"/>
    <property type="match status" value="1"/>
</dbReference>
<dbReference type="SUPFAM" id="SSF55785">
    <property type="entry name" value="PYP-like sensor domain (PAS domain)"/>
    <property type="match status" value="1"/>
</dbReference>
<evidence type="ECO:0000256" key="2">
    <source>
        <dbReference type="ARBA" id="ARBA00004141"/>
    </source>
</evidence>
<keyword evidence="8" id="KW-0418">Kinase</keyword>
<dbReference type="GO" id="GO:0007234">
    <property type="term" value="P:osmosensory signaling via phosphorelay pathway"/>
    <property type="evidence" value="ECO:0007669"/>
    <property type="project" value="TreeGrafter"/>
</dbReference>
<dbReference type="Pfam" id="PF00672">
    <property type="entry name" value="HAMP"/>
    <property type="match status" value="1"/>
</dbReference>
<dbReference type="EMBL" id="AP021857">
    <property type="protein sequence ID" value="BBO20295.1"/>
    <property type="molecule type" value="Genomic_DNA"/>
</dbReference>
<dbReference type="InterPro" id="IPR036097">
    <property type="entry name" value="HisK_dim/P_sf"/>
</dbReference>
<keyword evidence="7" id="KW-0547">Nucleotide-binding</keyword>
<dbReference type="InterPro" id="IPR050351">
    <property type="entry name" value="BphY/WalK/GraS-like"/>
</dbReference>
<dbReference type="SUPFAM" id="SSF55874">
    <property type="entry name" value="ATPase domain of HSP90 chaperone/DNA topoisomerase II/histidine kinase"/>
    <property type="match status" value="1"/>
</dbReference>
<evidence type="ECO:0000256" key="5">
    <source>
        <dbReference type="ARBA" id="ARBA00022679"/>
    </source>
</evidence>
<dbReference type="CDD" id="cd06225">
    <property type="entry name" value="HAMP"/>
    <property type="match status" value="1"/>
</dbReference>
<dbReference type="InterPro" id="IPR003660">
    <property type="entry name" value="HAMP_dom"/>
</dbReference>
<evidence type="ECO:0000256" key="6">
    <source>
        <dbReference type="ARBA" id="ARBA00022692"/>
    </source>
</evidence>
<dbReference type="EC" id="2.7.13.3" evidence="3"/>
<organism evidence="17 18">
    <name type="scientific">Candidatus Desulfobacillus denitrificans</name>
    <dbReference type="NCBI Taxonomy" id="2608985"/>
    <lineage>
        <taxon>Bacteria</taxon>
        <taxon>Pseudomonadati</taxon>
        <taxon>Pseudomonadota</taxon>
        <taxon>Betaproteobacteria</taxon>
        <taxon>Candidatus Desulfobacillus</taxon>
    </lineage>
</organism>
<dbReference type="PRINTS" id="PR00344">
    <property type="entry name" value="BCTRLSENSOR"/>
</dbReference>
<keyword evidence="10 13" id="KW-1133">Transmembrane helix</keyword>
<dbReference type="InterPro" id="IPR005467">
    <property type="entry name" value="His_kinase_dom"/>
</dbReference>
<keyword evidence="5" id="KW-0808">Transferase</keyword>
<evidence type="ECO:0000256" key="8">
    <source>
        <dbReference type="ARBA" id="ARBA00022777"/>
    </source>
</evidence>
<dbReference type="SMART" id="SM00387">
    <property type="entry name" value="HATPase_c"/>
    <property type="match status" value="1"/>
</dbReference>
<dbReference type="InterPro" id="IPR036890">
    <property type="entry name" value="HATPase_C_sf"/>
</dbReference>